<comment type="caution">
    <text evidence="2">The sequence shown here is derived from an EMBL/GenBank/DDBJ whole genome shotgun (WGS) entry which is preliminary data.</text>
</comment>
<gene>
    <name evidence="2" type="ORF">DRW41_09990</name>
</gene>
<feature type="transmembrane region" description="Helical" evidence="1">
    <location>
        <begin position="12"/>
        <end position="34"/>
    </location>
</feature>
<evidence type="ECO:0000256" key="1">
    <source>
        <dbReference type="SAM" id="Phobius"/>
    </source>
</evidence>
<evidence type="ECO:0008006" key="4">
    <source>
        <dbReference type="Google" id="ProtNLM"/>
    </source>
</evidence>
<dbReference type="OrthoDB" id="2968679at2"/>
<keyword evidence="1" id="KW-1133">Transmembrane helix</keyword>
<reference evidence="2 3" key="1">
    <citation type="submission" date="2018-07" db="EMBL/GenBank/DDBJ databases">
        <title>Bacillus sp. YLB-04 draft genome sequence.</title>
        <authorList>
            <person name="Yu L."/>
            <person name="Tang X."/>
        </authorList>
    </citation>
    <scope>NUCLEOTIDE SEQUENCE [LARGE SCALE GENOMIC DNA]</scope>
    <source>
        <strain evidence="2 3">YLB-04</strain>
    </source>
</reference>
<keyword evidence="1" id="KW-0472">Membrane</keyword>
<dbReference type="AlphaFoldDB" id="A0A3D8GRB0"/>
<dbReference type="EMBL" id="QNQT01000003">
    <property type="protein sequence ID" value="RDU37014.1"/>
    <property type="molecule type" value="Genomic_DNA"/>
</dbReference>
<organism evidence="2 3">
    <name type="scientific">Neobacillus piezotolerans</name>
    <dbReference type="NCBI Taxonomy" id="2259171"/>
    <lineage>
        <taxon>Bacteria</taxon>
        <taxon>Bacillati</taxon>
        <taxon>Bacillota</taxon>
        <taxon>Bacilli</taxon>
        <taxon>Bacillales</taxon>
        <taxon>Bacillaceae</taxon>
        <taxon>Neobacillus</taxon>
    </lineage>
</organism>
<proteinExistence type="predicted"/>
<evidence type="ECO:0000313" key="3">
    <source>
        <dbReference type="Proteomes" id="UP000257144"/>
    </source>
</evidence>
<sequence length="138" mass="14888">MLKNQKGLSLAEVLAGAALLSLIMILGSSIFLFGQKQAINQSAQVQNQADVRLGLNIITKEIRKASSVTVINNVLTINDTDIYKLENGNLTKNGVPVISSLKDFKIQMAGTKVTISMSANNTPNNPQTTLSTTIFIRK</sequence>
<name>A0A3D8GRB0_9BACI</name>
<keyword evidence="3" id="KW-1185">Reference proteome</keyword>
<protein>
    <recommendedName>
        <fullName evidence="4">Prepilin-type N-terminal cleavage/methylation domain-containing protein</fullName>
    </recommendedName>
</protein>
<dbReference type="RefSeq" id="WP_115451842.1">
    <property type="nucleotide sequence ID" value="NZ_QNQT01000003.1"/>
</dbReference>
<accession>A0A3D8GRB0</accession>
<evidence type="ECO:0000313" key="2">
    <source>
        <dbReference type="EMBL" id="RDU37014.1"/>
    </source>
</evidence>
<keyword evidence="1" id="KW-0812">Transmembrane</keyword>
<dbReference type="Proteomes" id="UP000257144">
    <property type="component" value="Unassembled WGS sequence"/>
</dbReference>